<dbReference type="OrthoDB" id="63519at2"/>
<dbReference type="Gene3D" id="3.40.50.1820">
    <property type="entry name" value="alpha/beta hydrolase"/>
    <property type="match status" value="1"/>
</dbReference>
<dbReference type="GO" id="GO:0046503">
    <property type="term" value="P:glycerolipid catabolic process"/>
    <property type="evidence" value="ECO:0007669"/>
    <property type="project" value="TreeGrafter"/>
</dbReference>
<dbReference type="GO" id="GO:0004806">
    <property type="term" value="F:triacylglycerol lipase activity"/>
    <property type="evidence" value="ECO:0007669"/>
    <property type="project" value="TreeGrafter"/>
</dbReference>
<sequence>MHVTSADGTTVAYDKTGSGPAVVLVQGGFSDRTHPIWAGLAAALSEEFTVYNYDRRGRGDSGDSESYEVEREIEDLAAVIEAAGGSAAVFGGSSGGALALRAAAAGLPITKLAVYEPPFIVDDSRAPIAEDFREQLATLVAEGKRGEVVERFMVEAAEVPAEMVGQMQESPFWDGMKAVAHTLVYEAAVCGPGNRLPVEDLEKVKAPTLALAGGNSGAWMQSAGKAVAQTVPNAEFTVLDGHGHDIAPEALAPPLAAYFRD</sequence>
<organism evidence="2 3">
    <name type="scientific">Sphaerisporangium album</name>
    <dbReference type="NCBI Taxonomy" id="509200"/>
    <lineage>
        <taxon>Bacteria</taxon>
        <taxon>Bacillati</taxon>
        <taxon>Actinomycetota</taxon>
        <taxon>Actinomycetes</taxon>
        <taxon>Streptosporangiales</taxon>
        <taxon>Streptosporangiaceae</taxon>
        <taxon>Sphaerisporangium</taxon>
    </lineage>
</organism>
<name>A0A367FMW5_9ACTN</name>
<evidence type="ECO:0000259" key="1">
    <source>
        <dbReference type="Pfam" id="PF12697"/>
    </source>
</evidence>
<protein>
    <submittedName>
        <fullName evidence="2">Alpha/beta hydrolase</fullName>
    </submittedName>
</protein>
<dbReference type="Proteomes" id="UP000253094">
    <property type="component" value="Unassembled WGS sequence"/>
</dbReference>
<reference evidence="2 3" key="1">
    <citation type="submission" date="2018-06" db="EMBL/GenBank/DDBJ databases">
        <title>Sphaerisporangium craniellae sp. nov., isolated from a marine sponge in the South China Sea.</title>
        <authorList>
            <person name="Li L."/>
        </authorList>
    </citation>
    <scope>NUCLEOTIDE SEQUENCE [LARGE SCALE GENOMIC DNA]</scope>
    <source>
        <strain evidence="2 3">CCTCC AA 208026</strain>
    </source>
</reference>
<comment type="caution">
    <text evidence="2">The sequence shown here is derived from an EMBL/GenBank/DDBJ whole genome shotgun (WGS) entry which is preliminary data.</text>
</comment>
<dbReference type="InterPro" id="IPR050471">
    <property type="entry name" value="AB_hydrolase"/>
</dbReference>
<dbReference type="AlphaFoldDB" id="A0A367FMW5"/>
<accession>A0A367FMW5</accession>
<dbReference type="Pfam" id="PF12697">
    <property type="entry name" value="Abhydrolase_6"/>
    <property type="match status" value="1"/>
</dbReference>
<dbReference type="RefSeq" id="WP_114028571.1">
    <property type="nucleotide sequence ID" value="NZ_QOIL01000005.1"/>
</dbReference>
<evidence type="ECO:0000313" key="2">
    <source>
        <dbReference type="EMBL" id="RCG31192.1"/>
    </source>
</evidence>
<keyword evidence="2" id="KW-0378">Hydrolase</keyword>
<dbReference type="SUPFAM" id="SSF53474">
    <property type="entry name" value="alpha/beta-Hydrolases"/>
    <property type="match status" value="1"/>
</dbReference>
<dbReference type="PANTHER" id="PTHR43433:SF5">
    <property type="entry name" value="AB HYDROLASE-1 DOMAIN-CONTAINING PROTEIN"/>
    <property type="match status" value="1"/>
</dbReference>
<dbReference type="PANTHER" id="PTHR43433">
    <property type="entry name" value="HYDROLASE, ALPHA/BETA FOLD FAMILY PROTEIN"/>
    <property type="match status" value="1"/>
</dbReference>
<feature type="domain" description="AB hydrolase-1" evidence="1">
    <location>
        <begin position="22"/>
        <end position="246"/>
    </location>
</feature>
<evidence type="ECO:0000313" key="3">
    <source>
        <dbReference type="Proteomes" id="UP000253094"/>
    </source>
</evidence>
<proteinExistence type="predicted"/>
<dbReference type="EMBL" id="QOIL01000005">
    <property type="protein sequence ID" value="RCG31192.1"/>
    <property type="molecule type" value="Genomic_DNA"/>
</dbReference>
<dbReference type="InterPro" id="IPR000073">
    <property type="entry name" value="AB_hydrolase_1"/>
</dbReference>
<dbReference type="InterPro" id="IPR029058">
    <property type="entry name" value="AB_hydrolase_fold"/>
</dbReference>
<gene>
    <name evidence="2" type="ORF">DQ384_10645</name>
</gene>
<keyword evidence="3" id="KW-1185">Reference proteome</keyword>